<dbReference type="Proteomes" id="UP000494040">
    <property type="component" value="Unassembled WGS sequence"/>
</dbReference>
<dbReference type="PANTHER" id="PTHR11559">
    <property type="entry name" value="CARBOXYLESTERASE"/>
    <property type="match status" value="1"/>
</dbReference>
<keyword evidence="4" id="KW-1185">Reference proteome</keyword>
<dbReference type="RefSeq" id="XP_024083997.1">
    <property type="nucleotide sequence ID" value="XM_024228229.1"/>
</dbReference>
<keyword evidence="1" id="KW-0325">Glycoprotein</keyword>
<evidence type="ECO:0000313" key="4">
    <source>
        <dbReference type="Proteomes" id="UP000494040"/>
    </source>
</evidence>
<dbReference type="SUPFAM" id="SSF53474">
    <property type="entry name" value="alpha/beta-Hydrolases"/>
    <property type="match status" value="1"/>
</dbReference>
<evidence type="ECO:0000259" key="2">
    <source>
        <dbReference type="Pfam" id="PF00135"/>
    </source>
</evidence>
<protein>
    <recommendedName>
        <fullName evidence="2">Carboxylesterase type B domain-containing protein</fullName>
    </recommendedName>
</protein>
<proteinExistence type="predicted"/>
<dbReference type="InterPro" id="IPR050309">
    <property type="entry name" value="Type-B_Carboxylest/Lipase"/>
</dbReference>
<organism evidence="3 4">
    <name type="scientific">Cimex lectularius</name>
    <name type="common">Bed bug</name>
    <name type="synonym">Acanthia lectularia</name>
    <dbReference type="NCBI Taxonomy" id="79782"/>
    <lineage>
        <taxon>Eukaryota</taxon>
        <taxon>Metazoa</taxon>
        <taxon>Ecdysozoa</taxon>
        <taxon>Arthropoda</taxon>
        <taxon>Hexapoda</taxon>
        <taxon>Insecta</taxon>
        <taxon>Pterygota</taxon>
        <taxon>Neoptera</taxon>
        <taxon>Paraneoptera</taxon>
        <taxon>Hemiptera</taxon>
        <taxon>Heteroptera</taxon>
        <taxon>Panheteroptera</taxon>
        <taxon>Cimicomorpha</taxon>
        <taxon>Cimicidae</taxon>
        <taxon>Cimex</taxon>
    </lineage>
</organism>
<dbReference type="Gene3D" id="3.40.50.1820">
    <property type="entry name" value="alpha/beta hydrolase"/>
    <property type="match status" value="1"/>
</dbReference>
<evidence type="ECO:0000256" key="1">
    <source>
        <dbReference type="ARBA" id="ARBA00023180"/>
    </source>
</evidence>
<accession>A0A8I6SUG8</accession>
<dbReference type="GeneID" id="106665566"/>
<evidence type="ECO:0000313" key="3">
    <source>
        <dbReference type="EnsemblMetazoa" id="XP_024083997.1"/>
    </source>
</evidence>
<dbReference type="EnsemblMetazoa" id="XM_024228229.1">
    <property type="protein sequence ID" value="XP_024083997.1"/>
    <property type="gene ID" value="LOC106665566"/>
</dbReference>
<sequence length="436" mass="49731">MSRQECLEMDPKDGSFIGQEDCLFLNVYTTRVYVNQSMPVLIWIHGQSLPLESNKGSIYSPDKLMNHGVVVVTMSYRVGPLGFASFENSTMPGNYGFMDQQLAIEWVVRNIHLFGGDRKRITLAGEGEGAAFVLHHLNGPMKDQIKKGIVISGSRIAPWAMSRESWVHNRTLDLFKAVNCSSLDCLRNVDARKLLQAAYANQNKMPWWWGKIATQFRPVVDDINIKDNWFDEERQANFSLLVGLRSDEGEVMKEVAAKYNMSEEDTSRLFCTYNDGGGRRQGGPSLPCVYGSTNQIGSMYKSNDEPVKSARKYIADSWYYYPAMYEARIHVGPLNAFMYNYTTGPLECTMQYKVPFMLIVDNCPLYENSYESTASKFTQVVARFVHGRDLKVQSYFIDQELFDITQAILEPEAYSEIDSDLANRMKTMKSLLIDYY</sequence>
<dbReference type="AlphaFoldDB" id="A0A8I6SUG8"/>
<dbReference type="Pfam" id="PF00135">
    <property type="entry name" value="COesterase"/>
    <property type="match status" value="1"/>
</dbReference>
<dbReference type="OrthoDB" id="19653at2759"/>
<feature type="domain" description="Carboxylesterase type B" evidence="2">
    <location>
        <begin position="11"/>
        <end position="343"/>
    </location>
</feature>
<reference evidence="3" key="1">
    <citation type="submission" date="2022-01" db="UniProtKB">
        <authorList>
            <consortium name="EnsemblMetazoa"/>
        </authorList>
    </citation>
    <scope>IDENTIFICATION</scope>
</reference>
<dbReference type="InterPro" id="IPR029058">
    <property type="entry name" value="AB_hydrolase_fold"/>
</dbReference>
<name>A0A8I6SUG8_CIMLE</name>
<dbReference type="InterPro" id="IPR002018">
    <property type="entry name" value="CarbesteraseB"/>
</dbReference>